<evidence type="ECO:0000313" key="4">
    <source>
        <dbReference type="EMBL" id="QPC41942.1"/>
    </source>
</evidence>
<proteinExistence type="predicted"/>
<dbReference type="Gene3D" id="2.150.10.10">
    <property type="entry name" value="Serralysin-like metalloprotease, C-terminal"/>
    <property type="match status" value="5"/>
</dbReference>
<dbReference type="GO" id="GO:0005576">
    <property type="term" value="C:extracellular region"/>
    <property type="evidence" value="ECO:0007669"/>
    <property type="project" value="UniProtKB-SubCell"/>
</dbReference>
<dbReference type="KEGG" id="kmn:HW532_03965"/>
<dbReference type="InterPro" id="IPR011049">
    <property type="entry name" value="Serralysin-like_metalloprot_C"/>
</dbReference>
<accession>A0A7S8C242</accession>
<sequence>MASSTNRSATPASDMAPAAAIEGTDGDDILIGTDGSDTIDGLGGHDIIYGRGNYDFIDGGDGDDLIVVGDGGGRIRGGAGDDTLLGGDDREIFYGDPGADVLKGGDGDDTVRYTESDAGIVVDLASGTGLGGHAEGDVLHSIESVEATAFDDVITGSDADEAIFGGGGDDIVAGGGGDDMLYGDDRIGGAGADVLRGGAGDDILNGGAGADFIDGGTGTDTVRFDASFNGEDYVGVSVDLASGTGSGGEAEGDVIRNVENVRGTLEDDVLVGDEGDNELSGSFGADHMDGGAGTDTVRYDDGLNPRPEAIDVDLAAGTASGGDAEGDTLVNIENVVGSFRDDAIAGDDGGNALSGSGGSDTLSGRGGDDVLHGGGQGDTLSGGAGADTFVYEFAHESFNETGPGSLNSLDTIEDFSSAEGDKIDLGDFRADPDDTDPMDLSFVGYGEFSGAAGELRLVEDGTDTHVEIDTTGNGMADFDVRLSDVEAPLGEDDFVL</sequence>
<keyword evidence="2" id="KW-0964">Secreted</keyword>
<dbReference type="GO" id="GO:0005509">
    <property type="term" value="F:calcium ion binding"/>
    <property type="evidence" value="ECO:0007669"/>
    <property type="project" value="InterPro"/>
</dbReference>
<evidence type="ECO:0000256" key="2">
    <source>
        <dbReference type="ARBA" id="ARBA00022525"/>
    </source>
</evidence>
<dbReference type="SUPFAM" id="SSF51120">
    <property type="entry name" value="beta-Roll"/>
    <property type="match status" value="4"/>
</dbReference>
<keyword evidence="5" id="KW-1185">Reference proteome</keyword>
<dbReference type="Proteomes" id="UP000593594">
    <property type="component" value="Chromosome"/>
</dbReference>
<feature type="region of interest" description="Disordered" evidence="3">
    <location>
        <begin position="347"/>
        <end position="379"/>
    </location>
</feature>
<evidence type="ECO:0000313" key="5">
    <source>
        <dbReference type="Proteomes" id="UP000593594"/>
    </source>
</evidence>
<gene>
    <name evidence="4" type="ORF">HW532_03965</name>
</gene>
<organism evidence="4 5">
    <name type="scientific">Kaustia mangrovi</name>
    <dbReference type="NCBI Taxonomy" id="2593653"/>
    <lineage>
        <taxon>Bacteria</taxon>
        <taxon>Pseudomonadati</taxon>
        <taxon>Pseudomonadota</taxon>
        <taxon>Alphaproteobacteria</taxon>
        <taxon>Hyphomicrobiales</taxon>
        <taxon>Parvibaculaceae</taxon>
        <taxon>Kaustia</taxon>
    </lineage>
</organism>
<comment type="subcellular location">
    <subcellularLocation>
        <location evidence="1">Secreted</location>
    </subcellularLocation>
</comment>
<dbReference type="InterPro" id="IPR001343">
    <property type="entry name" value="Hemolysn_Ca-bd"/>
</dbReference>
<dbReference type="PANTHER" id="PTHR38340">
    <property type="entry name" value="S-LAYER PROTEIN"/>
    <property type="match status" value="1"/>
</dbReference>
<protein>
    <submittedName>
        <fullName evidence="4">Calcium-binding protein</fullName>
    </submittedName>
</protein>
<evidence type="ECO:0000256" key="1">
    <source>
        <dbReference type="ARBA" id="ARBA00004613"/>
    </source>
</evidence>
<dbReference type="InterPro" id="IPR018511">
    <property type="entry name" value="Hemolysin-typ_Ca-bd_CS"/>
</dbReference>
<dbReference type="PANTHER" id="PTHR38340:SF1">
    <property type="entry name" value="S-LAYER PROTEIN"/>
    <property type="match status" value="1"/>
</dbReference>
<dbReference type="RefSeq" id="WP_213163169.1">
    <property type="nucleotide sequence ID" value="NZ_CP058214.1"/>
</dbReference>
<dbReference type="Pfam" id="PF00353">
    <property type="entry name" value="HemolysinCabind"/>
    <property type="match status" value="6"/>
</dbReference>
<dbReference type="PROSITE" id="PS00330">
    <property type="entry name" value="HEMOLYSIN_CALCIUM"/>
    <property type="match status" value="3"/>
</dbReference>
<dbReference type="AlphaFoldDB" id="A0A7S8C242"/>
<evidence type="ECO:0000256" key="3">
    <source>
        <dbReference type="SAM" id="MobiDB-lite"/>
    </source>
</evidence>
<reference evidence="4 5" key="1">
    <citation type="submission" date="2020-06" db="EMBL/GenBank/DDBJ databases">
        <title>Genome sequence of 2 isolates from Red Sea Mangroves.</title>
        <authorList>
            <person name="Sefrji F."/>
            <person name="Michoud G."/>
            <person name="Merlino G."/>
            <person name="Daffonchio D."/>
        </authorList>
    </citation>
    <scope>NUCLEOTIDE SEQUENCE [LARGE SCALE GENOMIC DNA]</scope>
    <source>
        <strain evidence="4 5">R1DC25</strain>
    </source>
</reference>
<dbReference type="PRINTS" id="PR00313">
    <property type="entry name" value="CABNDNGRPT"/>
</dbReference>
<dbReference type="InterPro" id="IPR050557">
    <property type="entry name" value="RTX_toxin/Mannuronan_C5-epim"/>
</dbReference>
<dbReference type="EMBL" id="CP058214">
    <property type="protein sequence ID" value="QPC41942.1"/>
    <property type="molecule type" value="Genomic_DNA"/>
</dbReference>
<name>A0A7S8C242_9HYPH</name>